<dbReference type="AlphaFoldDB" id="A0A9W8MP71"/>
<dbReference type="EMBL" id="JANKHO010003957">
    <property type="protein sequence ID" value="KAJ3479815.1"/>
    <property type="molecule type" value="Genomic_DNA"/>
</dbReference>
<accession>A0A9W8MP71</accession>
<feature type="compositionally biased region" description="Pro residues" evidence="1">
    <location>
        <begin position="68"/>
        <end position="78"/>
    </location>
</feature>
<gene>
    <name evidence="2" type="ORF">NLJ89_g12312</name>
</gene>
<dbReference type="Proteomes" id="UP001148786">
    <property type="component" value="Unassembled WGS sequence"/>
</dbReference>
<name>A0A9W8MP71_9AGAR</name>
<comment type="caution">
    <text evidence="2">The sequence shown here is derived from an EMBL/GenBank/DDBJ whole genome shotgun (WGS) entry which is preliminary data.</text>
</comment>
<feature type="region of interest" description="Disordered" evidence="1">
    <location>
        <begin position="66"/>
        <end position="89"/>
    </location>
</feature>
<evidence type="ECO:0000313" key="2">
    <source>
        <dbReference type="EMBL" id="KAJ3479815.1"/>
    </source>
</evidence>
<reference evidence="2" key="1">
    <citation type="submission" date="2022-07" db="EMBL/GenBank/DDBJ databases">
        <title>Genome Sequence of Agrocybe chaxingu.</title>
        <authorList>
            <person name="Buettner E."/>
        </authorList>
    </citation>
    <scope>NUCLEOTIDE SEQUENCE</scope>
    <source>
        <strain evidence="2">MP-N11</strain>
    </source>
</reference>
<evidence type="ECO:0000256" key="1">
    <source>
        <dbReference type="SAM" id="MobiDB-lite"/>
    </source>
</evidence>
<keyword evidence="3" id="KW-1185">Reference proteome</keyword>
<protein>
    <submittedName>
        <fullName evidence="2">Uncharacterized protein</fullName>
    </submittedName>
</protein>
<organism evidence="2 3">
    <name type="scientific">Agrocybe chaxingu</name>
    <dbReference type="NCBI Taxonomy" id="84603"/>
    <lineage>
        <taxon>Eukaryota</taxon>
        <taxon>Fungi</taxon>
        <taxon>Dikarya</taxon>
        <taxon>Basidiomycota</taxon>
        <taxon>Agaricomycotina</taxon>
        <taxon>Agaricomycetes</taxon>
        <taxon>Agaricomycetidae</taxon>
        <taxon>Agaricales</taxon>
        <taxon>Agaricineae</taxon>
        <taxon>Strophariaceae</taxon>
        <taxon>Agrocybe</taxon>
    </lineage>
</organism>
<sequence>MHHITTRLPSSLDLHPPHYPPFVLRHLTPSLRCTRPGSIRRWMHRARRGEVPPLAGLNPQIHVMDQPPYLPSSPPTPTQYPGTLDDVLD</sequence>
<proteinExistence type="predicted"/>
<evidence type="ECO:0000313" key="3">
    <source>
        <dbReference type="Proteomes" id="UP001148786"/>
    </source>
</evidence>